<dbReference type="GO" id="GO:0008483">
    <property type="term" value="F:transaminase activity"/>
    <property type="evidence" value="ECO:0007669"/>
    <property type="project" value="UniProtKB-KW"/>
</dbReference>
<evidence type="ECO:0000256" key="1">
    <source>
        <dbReference type="ARBA" id="ARBA00001933"/>
    </source>
</evidence>
<dbReference type="PANTHER" id="PTHR42790">
    <property type="entry name" value="AMINOTRANSFERASE"/>
    <property type="match status" value="1"/>
</dbReference>
<feature type="domain" description="Aminotransferase class I/classII large" evidence="5">
    <location>
        <begin position="53"/>
        <end position="385"/>
    </location>
</feature>
<dbReference type="InterPro" id="IPR015421">
    <property type="entry name" value="PyrdxlP-dep_Trfase_major"/>
</dbReference>
<keyword evidence="4" id="KW-0663">Pyridoxal phosphate</keyword>
<dbReference type="CDD" id="cd00609">
    <property type="entry name" value="AAT_like"/>
    <property type="match status" value="1"/>
</dbReference>
<gene>
    <name evidence="6" type="ORF">IOD40_05920</name>
</gene>
<dbReference type="SUPFAM" id="SSF53383">
    <property type="entry name" value="PLP-dependent transferases"/>
    <property type="match status" value="1"/>
</dbReference>
<dbReference type="InterPro" id="IPR004839">
    <property type="entry name" value="Aminotransferase_I/II_large"/>
</dbReference>
<dbReference type="InterPro" id="IPR050859">
    <property type="entry name" value="Class-I_PLP-dep_aminotransf"/>
</dbReference>
<comment type="caution">
    <text evidence="6">The sequence shown here is derived from an EMBL/GenBank/DDBJ whole genome shotgun (WGS) entry which is preliminary data.</text>
</comment>
<keyword evidence="7" id="KW-1185">Reference proteome</keyword>
<keyword evidence="2 6" id="KW-0032">Aminotransferase</keyword>
<proteinExistence type="predicted"/>
<evidence type="ECO:0000259" key="5">
    <source>
        <dbReference type="Pfam" id="PF00155"/>
    </source>
</evidence>
<reference evidence="6 7" key="1">
    <citation type="submission" date="2020-10" db="EMBL/GenBank/DDBJ databases">
        <title>Aquamicrobium zhengzhouensis sp. nov., a exopolysaccharide producing bacterium isolated from farmland soil.</title>
        <authorList>
            <person name="Wang X."/>
        </authorList>
    </citation>
    <scope>NUCLEOTIDE SEQUENCE [LARGE SCALE GENOMIC DNA]</scope>
    <source>
        <strain evidence="7">cd-1</strain>
    </source>
</reference>
<evidence type="ECO:0000256" key="4">
    <source>
        <dbReference type="ARBA" id="ARBA00022898"/>
    </source>
</evidence>
<dbReference type="InterPro" id="IPR015424">
    <property type="entry name" value="PyrdxlP-dep_Trfase"/>
</dbReference>
<protein>
    <submittedName>
        <fullName evidence="6">PLP-dependent aminotransferase family protein</fullName>
    </submittedName>
</protein>
<evidence type="ECO:0000256" key="2">
    <source>
        <dbReference type="ARBA" id="ARBA00022576"/>
    </source>
</evidence>
<evidence type="ECO:0000313" key="7">
    <source>
        <dbReference type="Proteomes" id="UP000601789"/>
    </source>
</evidence>
<accession>A0ABS0SBQ6</accession>
<dbReference type="Proteomes" id="UP000601789">
    <property type="component" value="Unassembled WGS sequence"/>
</dbReference>
<dbReference type="Gene3D" id="3.90.1150.10">
    <property type="entry name" value="Aspartate Aminotransferase, domain 1"/>
    <property type="match status" value="1"/>
</dbReference>
<keyword evidence="3" id="KW-0808">Transferase</keyword>
<name>A0ABS0SBQ6_9HYPH</name>
<dbReference type="PANTHER" id="PTHR42790:SF19">
    <property type="entry name" value="KYNURENINE_ALPHA-AMINOADIPATE AMINOTRANSFERASE, MITOCHONDRIAL"/>
    <property type="match status" value="1"/>
</dbReference>
<organism evidence="6 7">
    <name type="scientific">Aquamicrobium zhengzhouense</name>
    <dbReference type="NCBI Taxonomy" id="2781738"/>
    <lineage>
        <taxon>Bacteria</taxon>
        <taxon>Pseudomonadati</taxon>
        <taxon>Pseudomonadota</taxon>
        <taxon>Alphaproteobacteria</taxon>
        <taxon>Hyphomicrobiales</taxon>
        <taxon>Phyllobacteriaceae</taxon>
        <taxon>Aquamicrobium</taxon>
    </lineage>
</organism>
<dbReference type="Gene3D" id="3.40.640.10">
    <property type="entry name" value="Type I PLP-dependent aspartate aminotransferase-like (Major domain)"/>
    <property type="match status" value="1"/>
</dbReference>
<evidence type="ECO:0000256" key="3">
    <source>
        <dbReference type="ARBA" id="ARBA00022679"/>
    </source>
</evidence>
<dbReference type="InterPro" id="IPR015422">
    <property type="entry name" value="PyrdxlP-dep_Trfase_small"/>
</dbReference>
<evidence type="ECO:0000313" key="6">
    <source>
        <dbReference type="EMBL" id="MBI1620199.1"/>
    </source>
</evidence>
<comment type="cofactor">
    <cofactor evidence="1">
        <name>pyridoxal 5'-phosphate</name>
        <dbReference type="ChEBI" id="CHEBI:597326"/>
    </cofactor>
</comment>
<dbReference type="RefSeq" id="WP_198475259.1">
    <property type="nucleotide sequence ID" value="NZ_JADGMQ010000002.1"/>
</dbReference>
<sequence length="396" mass="43723">MTEKLEELNISRRASRMRASEIRELLKLLDRPGMISFAGGIPDPALFNQAAYREAYAEALSDDGRSLQYSTTEGHPQLRRWIADYMRERGVACDESHILITHGSQQALDLIGKLLIDPGSEVITLAPTYLGALQSFSAYEPEYYPVRFQNGVAETNVTSARVLYLVPDFANPTGVTLSLEDRKAALELARRTDSVIVEDAAYTELRFEGERVPLIAALDIAEAGSIDESRTLFCGTFSKTLAPGLRVGWICGPTALIQKLTLIKQASDLHTSTINQDVTYRVASKHFNETVEKALVVYKSRREAMLRALDAYAPEGMSWSTPSGGLFVWVTLPAQLDAARMLEIAVERNFAFVPGGAFYPDGSGNNHLRLSYSLLPDDLIDQGIKGLCDLVREQLA</sequence>
<dbReference type="EMBL" id="JADGMQ010000002">
    <property type="protein sequence ID" value="MBI1620199.1"/>
    <property type="molecule type" value="Genomic_DNA"/>
</dbReference>
<dbReference type="Pfam" id="PF00155">
    <property type="entry name" value="Aminotran_1_2"/>
    <property type="match status" value="1"/>
</dbReference>